<reference evidence="3 5" key="1">
    <citation type="submission" date="2016-01" db="EMBL/GenBank/DDBJ databases">
        <title>The new phylogeny of the genus Mycobacterium.</title>
        <authorList>
            <person name="Tarcisio F."/>
            <person name="Conor M."/>
            <person name="Antonella G."/>
            <person name="Elisabetta G."/>
            <person name="Giulia F.S."/>
            <person name="Sara T."/>
            <person name="Anna F."/>
            <person name="Clotilde B."/>
            <person name="Roberto B."/>
            <person name="Veronica D.S."/>
            <person name="Fabio R."/>
            <person name="Monica P."/>
            <person name="Olivier J."/>
            <person name="Enrico T."/>
            <person name="Nicola S."/>
        </authorList>
    </citation>
    <scope>NUCLEOTIDE SEQUENCE [LARGE SCALE GENOMIC DNA]</scope>
    <source>
        <strain evidence="3 5">DSM 44243</strain>
    </source>
</reference>
<dbReference type="NCBIfam" id="NF007695">
    <property type="entry name" value="PRK10376.1"/>
    <property type="match status" value="1"/>
</dbReference>
<organism evidence="3 5">
    <name type="scientific">Mycobacterium celatum</name>
    <dbReference type="NCBI Taxonomy" id="28045"/>
    <lineage>
        <taxon>Bacteria</taxon>
        <taxon>Bacillati</taxon>
        <taxon>Actinomycetota</taxon>
        <taxon>Actinomycetes</taxon>
        <taxon>Mycobacteriales</taxon>
        <taxon>Mycobacteriaceae</taxon>
        <taxon>Mycobacterium</taxon>
    </lineage>
</organism>
<dbReference type="AlphaFoldDB" id="A0A1X1RTH9"/>
<dbReference type="STRING" id="28045.AWB95_07920"/>
<dbReference type="CDD" id="cd19088">
    <property type="entry name" value="AKR_AKR13B1"/>
    <property type="match status" value="1"/>
</dbReference>
<dbReference type="SUPFAM" id="SSF51430">
    <property type="entry name" value="NAD(P)-linked oxidoreductase"/>
    <property type="match status" value="1"/>
</dbReference>
<dbReference type="OrthoDB" id="9768793at2"/>
<evidence type="ECO:0000259" key="2">
    <source>
        <dbReference type="Pfam" id="PF00248"/>
    </source>
</evidence>
<dbReference type="InterPro" id="IPR020471">
    <property type="entry name" value="AKR"/>
</dbReference>
<gene>
    <name evidence="3" type="ORF">AWB95_07920</name>
    <name evidence="4" type="ORF">CQY23_17455</name>
</gene>
<evidence type="ECO:0000256" key="1">
    <source>
        <dbReference type="ARBA" id="ARBA00023002"/>
    </source>
</evidence>
<dbReference type="Gene3D" id="3.20.20.100">
    <property type="entry name" value="NADP-dependent oxidoreductase domain"/>
    <property type="match status" value="1"/>
</dbReference>
<evidence type="ECO:0000313" key="5">
    <source>
        <dbReference type="Proteomes" id="UP000193907"/>
    </source>
</evidence>
<accession>A0A1X1RTH9</accession>
<evidence type="ECO:0000313" key="4">
    <source>
        <dbReference type="EMBL" id="PIB77360.1"/>
    </source>
</evidence>
<reference evidence="4 6" key="2">
    <citation type="journal article" date="2017" name="Infect. Genet. Evol.">
        <title>The new phylogeny of the genus Mycobacterium: The old and the news.</title>
        <authorList>
            <person name="Tortoli E."/>
            <person name="Fedrizzi T."/>
            <person name="Meehan C.J."/>
            <person name="Trovato A."/>
            <person name="Grottola A."/>
            <person name="Giacobazzi E."/>
            <person name="Serpini G.F."/>
            <person name="Tagliazucchi S."/>
            <person name="Fabio A."/>
            <person name="Bettua C."/>
            <person name="Bertorelli R."/>
            <person name="Frascaro F."/>
            <person name="De Sanctis V."/>
            <person name="Pecorari M."/>
            <person name="Jousson O."/>
            <person name="Segata N."/>
            <person name="Cirillo D.M."/>
        </authorList>
    </citation>
    <scope>NUCLEOTIDE SEQUENCE [LARGE SCALE GENOMIC DNA]</scope>
    <source>
        <strain evidence="4 6">NCTC 12882</strain>
    </source>
</reference>
<comment type="caution">
    <text evidence="3">The sequence shown here is derived from an EMBL/GenBank/DDBJ whole genome shotgun (WGS) entry which is preliminary data.</text>
</comment>
<dbReference type="InterPro" id="IPR050791">
    <property type="entry name" value="Aldo-Keto_reductase"/>
</dbReference>
<protein>
    <submittedName>
        <fullName evidence="3">Oxidoreductase</fullName>
    </submittedName>
</protein>
<dbReference type="PRINTS" id="PR00069">
    <property type="entry name" value="ALDKETRDTASE"/>
</dbReference>
<dbReference type="EMBL" id="PDKV01000024">
    <property type="protein sequence ID" value="PIB77360.1"/>
    <property type="molecule type" value="Genomic_DNA"/>
</dbReference>
<proteinExistence type="predicted"/>
<evidence type="ECO:0000313" key="6">
    <source>
        <dbReference type="Proteomes" id="UP000230971"/>
    </source>
</evidence>
<dbReference type="PANTHER" id="PTHR43625">
    <property type="entry name" value="AFLATOXIN B1 ALDEHYDE REDUCTASE"/>
    <property type="match status" value="1"/>
</dbReference>
<dbReference type="GO" id="GO:0016491">
    <property type="term" value="F:oxidoreductase activity"/>
    <property type="evidence" value="ECO:0007669"/>
    <property type="project" value="UniProtKB-KW"/>
</dbReference>
<dbReference type="InterPro" id="IPR036812">
    <property type="entry name" value="NAD(P)_OxRdtase_dom_sf"/>
</dbReference>
<evidence type="ECO:0000313" key="3">
    <source>
        <dbReference type="EMBL" id="ORV15392.1"/>
    </source>
</evidence>
<name>A0A1X1RTH9_MYCCE</name>
<dbReference type="RefSeq" id="WP_062538259.1">
    <property type="nucleotide sequence ID" value="NZ_BBUN01000011.1"/>
</dbReference>
<dbReference type="InterPro" id="IPR023210">
    <property type="entry name" value="NADP_OxRdtase_dom"/>
</dbReference>
<feature type="domain" description="NADP-dependent oxidoreductase" evidence="2">
    <location>
        <begin position="32"/>
        <end position="294"/>
    </location>
</feature>
<sequence>MQARRTVEKVTAQTAKAQASGTFTLGDLTVNRLGFGAMRLTGKGVWGPPADRAEAVRVLRRAVELGVNFIDTADSYGPYVSEEIIREALHPYDGLVIATKAGLLRTGPDVWIPLGNPSYLRQECEMSLRRLRVDTIDLFQLHRVDRNFSLADQVGELVKLRDEGKIRHIGLSEVGVDQLTEAQQITPIVSVQNMYNLTARAAEPLVDACAKQDIGFIPWFPLAAGPLAAPDGPLQRMAGEHDATPSQMALAWLLKRSPVMLPIPGTSNVAHLEENVAAAEITLSDDEFELLGAIGEQNAS</sequence>
<dbReference type="GO" id="GO:0005737">
    <property type="term" value="C:cytoplasm"/>
    <property type="evidence" value="ECO:0007669"/>
    <property type="project" value="TreeGrafter"/>
</dbReference>
<dbReference type="PANTHER" id="PTHR43625:SF40">
    <property type="entry name" value="ALDO-KETO REDUCTASE YAKC [NADP(+)]"/>
    <property type="match status" value="1"/>
</dbReference>
<dbReference type="Proteomes" id="UP000230971">
    <property type="component" value="Unassembled WGS sequence"/>
</dbReference>
<dbReference type="Proteomes" id="UP000193907">
    <property type="component" value="Unassembled WGS sequence"/>
</dbReference>
<dbReference type="EMBL" id="LQOM01000022">
    <property type="protein sequence ID" value="ORV15392.1"/>
    <property type="molecule type" value="Genomic_DNA"/>
</dbReference>
<keyword evidence="1" id="KW-0560">Oxidoreductase</keyword>
<dbReference type="Pfam" id="PF00248">
    <property type="entry name" value="Aldo_ket_red"/>
    <property type="match status" value="1"/>
</dbReference>
<keyword evidence="5" id="KW-1185">Reference proteome</keyword>